<accession>A0AAF3FP82</accession>
<evidence type="ECO:0000313" key="3">
    <source>
        <dbReference type="Proteomes" id="UP000887575"/>
    </source>
</evidence>
<feature type="compositionally biased region" description="Polar residues" evidence="1">
    <location>
        <begin position="107"/>
        <end position="118"/>
    </location>
</feature>
<feature type="signal peptide" evidence="2">
    <location>
        <begin position="1"/>
        <end position="16"/>
    </location>
</feature>
<evidence type="ECO:0000313" key="4">
    <source>
        <dbReference type="WBParaSite" id="MBELARI_LOCUS8781"/>
    </source>
</evidence>
<dbReference type="Proteomes" id="UP000887575">
    <property type="component" value="Unassembled WGS sequence"/>
</dbReference>
<proteinExistence type="predicted"/>
<keyword evidence="2" id="KW-0732">Signal</keyword>
<dbReference type="AlphaFoldDB" id="A0AAF3FP82"/>
<keyword evidence="3" id="KW-1185">Reference proteome</keyword>
<name>A0AAF3FP82_9BILA</name>
<feature type="region of interest" description="Disordered" evidence="1">
    <location>
        <begin position="107"/>
        <end position="129"/>
    </location>
</feature>
<sequence length="175" mass="19214">MFSFFALVGLFVAVSADAYGGGVPTPITTTSDFQPRTFVRQGFVPQSNPTQMISFQRQAQPVQYPFEIYQRPQPITNLGYGASSYGLPPQPVPTSFVVQEQPITVSGNQISQSGSTGSAYGPPPAAHRNYPTPSPHLLHINDVSAQSEEIDSETPKAINEHGFRRWRLAHRKIRA</sequence>
<feature type="chain" id="PRO_5042174905" evidence="2">
    <location>
        <begin position="17"/>
        <end position="175"/>
    </location>
</feature>
<evidence type="ECO:0000256" key="2">
    <source>
        <dbReference type="SAM" id="SignalP"/>
    </source>
</evidence>
<reference evidence="4" key="1">
    <citation type="submission" date="2024-02" db="UniProtKB">
        <authorList>
            <consortium name="WormBaseParasite"/>
        </authorList>
    </citation>
    <scope>IDENTIFICATION</scope>
</reference>
<evidence type="ECO:0000256" key="1">
    <source>
        <dbReference type="SAM" id="MobiDB-lite"/>
    </source>
</evidence>
<organism evidence="3 4">
    <name type="scientific">Mesorhabditis belari</name>
    <dbReference type="NCBI Taxonomy" id="2138241"/>
    <lineage>
        <taxon>Eukaryota</taxon>
        <taxon>Metazoa</taxon>
        <taxon>Ecdysozoa</taxon>
        <taxon>Nematoda</taxon>
        <taxon>Chromadorea</taxon>
        <taxon>Rhabditida</taxon>
        <taxon>Rhabditina</taxon>
        <taxon>Rhabditomorpha</taxon>
        <taxon>Rhabditoidea</taxon>
        <taxon>Rhabditidae</taxon>
        <taxon>Mesorhabditinae</taxon>
        <taxon>Mesorhabditis</taxon>
    </lineage>
</organism>
<dbReference type="WBParaSite" id="MBELARI_LOCUS8781">
    <property type="protein sequence ID" value="MBELARI_LOCUS8781"/>
    <property type="gene ID" value="MBELARI_LOCUS8781"/>
</dbReference>
<protein>
    <submittedName>
        <fullName evidence="4">Uncharacterized protein</fullName>
    </submittedName>
</protein>